<reference evidence="1" key="1">
    <citation type="submission" date="2025-08" db="UniProtKB">
        <authorList>
            <consortium name="Ensembl"/>
        </authorList>
    </citation>
    <scope>IDENTIFICATION</scope>
</reference>
<dbReference type="Ensembl" id="ENSPLAT00000031053.1">
    <property type="protein sequence ID" value="ENSPLAP00000029940.1"/>
    <property type="gene ID" value="ENSPLAG00000020571.1"/>
</dbReference>
<keyword evidence="2" id="KW-1185">Reference proteome</keyword>
<proteinExistence type="predicted"/>
<dbReference type="Gene3D" id="1.10.418.10">
    <property type="entry name" value="Calponin-like domain"/>
    <property type="match status" value="1"/>
</dbReference>
<evidence type="ECO:0008006" key="3">
    <source>
        <dbReference type="Google" id="ProtNLM"/>
    </source>
</evidence>
<dbReference type="SUPFAM" id="SSF47576">
    <property type="entry name" value="Calponin-homology domain, CH-domain"/>
    <property type="match status" value="1"/>
</dbReference>
<sequence length="85" mass="9505">MLLSRSGWRIILCAAHSSTFEIKAGTTRLSFQTFVSVYFQRNPPLAVSDLFTDIQDGRMLMALLEELSGCKLLHPSTSGQLHCPY</sequence>
<dbReference type="STRING" id="48699.ENSPLAP00000029940"/>
<dbReference type="AlphaFoldDB" id="A0A3B3VVX3"/>
<evidence type="ECO:0000313" key="2">
    <source>
        <dbReference type="Proteomes" id="UP000261500"/>
    </source>
</evidence>
<dbReference type="GeneTree" id="ENSGT00940000180472"/>
<evidence type="ECO:0000313" key="1">
    <source>
        <dbReference type="Ensembl" id="ENSPLAP00000029940.1"/>
    </source>
</evidence>
<protein>
    <recommendedName>
        <fullName evidence="3">Calponin-homology (CH) domain-containing protein</fullName>
    </recommendedName>
</protein>
<dbReference type="InterPro" id="IPR036872">
    <property type="entry name" value="CH_dom_sf"/>
</dbReference>
<accession>A0A3B3VVX3</accession>
<dbReference type="Proteomes" id="UP000261500">
    <property type="component" value="Unplaced"/>
</dbReference>
<reference evidence="1" key="2">
    <citation type="submission" date="2025-09" db="UniProtKB">
        <authorList>
            <consortium name="Ensembl"/>
        </authorList>
    </citation>
    <scope>IDENTIFICATION</scope>
</reference>
<organism evidence="1 2">
    <name type="scientific">Poecilia latipinna</name>
    <name type="common">sailfin molly</name>
    <dbReference type="NCBI Taxonomy" id="48699"/>
    <lineage>
        <taxon>Eukaryota</taxon>
        <taxon>Metazoa</taxon>
        <taxon>Chordata</taxon>
        <taxon>Craniata</taxon>
        <taxon>Vertebrata</taxon>
        <taxon>Euteleostomi</taxon>
        <taxon>Actinopterygii</taxon>
        <taxon>Neopterygii</taxon>
        <taxon>Teleostei</taxon>
        <taxon>Neoteleostei</taxon>
        <taxon>Acanthomorphata</taxon>
        <taxon>Ovalentaria</taxon>
        <taxon>Atherinomorphae</taxon>
        <taxon>Cyprinodontiformes</taxon>
        <taxon>Poeciliidae</taxon>
        <taxon>Poeciliinae</taxon>
        <taxon>Poecilia</taxon>
    </lineage>
</organism>
<name>A0A3B3VVX3_9TELE</name>